<sequence>MAFWDNLKKDIKKGIDEGLHAFKEGTTVIKKRAGTLSDDVKKRV</sequence>
<reference evidence="1" key="1">
    <citation type="submission" date="2018-06" db="EMBL/GenBank/DDBJ databases">
        <authorList>
            <person name="Zhirakovskaya E."/>
        </authorList>
    </citation>
    <scope>NUCLEOTIDE SEQUENCE</scope>
</reference>
<proteinExistence type="predicted"/>
<dbReference type="AlphaFoldDB" id="A0A3B1DJF3"/>
<gene>
    <name evidence="1" type="ORF">MNBD_NITROSPIRAE02-256</name>
</gene>
<organism evidence="1">
    <name type="scientific">hydrothermal vent metagenome</name>
    <dbReference type="NCBI Taxonomy" id="652676"/>
    <lineage>
        <taxon>unclassified sequences</taxon>
        <taxon>metagenomes</taxon>
        <taxon>ecological metagenomes</taxon>
    </lineage>
</organism>
<feature type="non-terminal residue" evidence="1">
    <location>
        <position position="44"/>
    </location>
</feature>
<evidence type="ECO:0000313" key="1">
    <source>
        <dbReference type="EMBL" id="VAX31815.1"/>
    </source>
</evidence>
<name>A0A3B1DJF3_9ZZZZ</name>
<protein>
    <submittedName>
        <fullName evidence="1">Uncharacterized protein</fullName>
    </submittedName>
</protein>
<accession>A0A3B1DJF3</accession>
<dbReference type="EMBL" id="UOGH01000216">
    <property type="protein sequence ID" value="VAX31815.1"/>
    <property type="molecule type" value="Genomic_DNA"/>
</dbReference>